<name>A0A0F9LKA9_9ZZZZ</name>
<keyword evidence="1" id="KW-1133">Transmembrane helix</keyword>
<keyword evidence="1" id="KW-0472">Membrane</keyword>
<feature type="transmembrane region" description="Helical" evidence="1">
    <location>
        <begin position="7"/>
        <end position="28"/>
    </location>
</feature>
<gene>
    <name evidence="2" type="ORF">LCGC14_1204550</name>
</gene>
<reference evidence="2" key="1">
    <citation type="journal article" date="2015" name="Nature">
        <title>Complex archaea that bridge the gap between prokaryotes and eukaryotes.</title>
        <authorList>
            <person name="Spang A."/>
            <person name="Saw J.H."/>
            <person name="Jorgensen S.L."/>
            <person name="Zaremba-Niedzwiedzka K."/>
            <person name="Martijn J."/>
            <person name="Lind A.E."/>
            <person name="van Eijk R."/>
            <person name="Schleper C."/>
            <person name="Guy L."/>
            <person name="Ettema T.J."/>
        </authorList>
    </citation>
    <scope>NUCLEOTIDE SEQUENCE</scope>
</reference>
<dbReference type="AlphaFoldDB" id="A0A0F9LKA9"/>
<accession>A0A0F9LKA9</accession>
<feature type="transmembrane region" description="Helical" evidence="1">
    <location>
        <begin position="34"/>
        <end position="57"/>
    </location>
</feature>
<evidence type="ECO:0000313" key="2">
    <source>
        <dbReference type="EMBL" id="KKM93818.1"/>
    </source>
</evidence>
<sequence length="109" mass="12007">MRKRNILLLLLGITILSLSLYTPIVNVLDTIPPWTVVVATSTGVMILVAWGDAVGALRMITLRIGKPPPRYDNSHAIQEMNTDLTDYPETMLTSLLNGNMVGTGHNYSR</sequence>
<evidence type="ECO:0000256" key="1">
    <source>
        <dbReference type="SAM" id="Phobius"/>
    </source>
</evidence>
<organism evidence="2">
    <name type="scientific">marine sediment metagenome</name>
    <dbReference type="NCBI Taxonomy" id="412755"/>
    <lineage>
        <taxon>unclassified sequences</taxon>
        <taxon>metagenomes</taxon>
        <taxon>ecological metagenomes</taxon>
    </lineage>
</organism>
<keyword evidence="1" id="KW-0812">Transmembrane</keyword>
<comment type="caution">
    <text evidence="2">The sequence shown here is derived from an EMBL/GenBank/DDBJ whole genome shotgun (WGS) entry which is preliminary data.</text>
</comment>
<proteinExistence type="predicted"/>
<dbReference type="EMBL" id="LAZR01006219">
    <property type="protein sequence ID" value="KKM93818.1"/>
    <property type="molecule type" value="Genomic_DNA"/>
</dbReference>
<protein>
    <submittedName>
        <fullName evidence="2">Uncharacterized protein</fullName>
    </submittedName>
</protein>